<organism evidence="2 3">
    <name type="scientific">Methylobacterium tardum</name>
    <dbReference type="NCBI Taxonomy" id="374432"/>
    <lineage>
        <taxon>Bacteria</taxon>
        <taxon>Pseudomonadati</taxon>
        <taxon>Pseudomonadota</taxon>
        <taxon>Alphaproteobacteria</taxon>
        <taxon>Hyphomicrobiales</taxon>
        <taxon>Methylobacteriaceae</taxon>
        <taxon>Methylobacterium</taxon>
    </lineage>
</organism>
<sequence>MNVWQLIAHDHAYLAHLIAESRYTFGGPAIHDREEVLGGLIDELAAHAEALEASLYAPLRHLDRTRQLAEDLHHEHAQFLGQLDAIARSRRGGFSSKTGMILDVALIGQHLRRYTQELIPAAQELLSPAQVDAAAHAFVRAKMQTLKARHGRRSDKLTLARIARACAVCAAAAGIGYLAGRSASAKGQKLLATSTR</sequence>
<gene>
    <name evidence="2" type="ORF">GCM10007890_18360</name>
</gene>
<proteinExistence type="predicted"/>
<feature type="domain" description="Hemerythrin-like" evidence="1">
    <location>
        <begin position="5"/>
        <end position="92"/>
    </location>
</feature>
<name>A0AA37WT18_9HYPH</name>
<keyword evidence="3" id="KW-1185">Reference proteome</keyword>
<accession>A0AA37WT18</accession>
<dbReference type="AlphaFoldDB" id="A0AA37WT18"/>
<reference evidence="3" key="1">
    <citation type="journal article" date="2019" name="Int. J. Syst. Evol. Microbiol.">
        <title>The Global Catalogue of Microorganisms (GCM) 10K type strain sequencing project: providing services to taxonomists for standard genome sequencing and annotation.</title>
        <authorList>
            <consortium name="The Broad Institute Genomics Platform"/>
            <consortium name="The Broad Institute Genome Sequencing Center for Infectious Disease"/>
            <person name="Wu L."/>
            <person name="Ma J."/>
        </authorList>
    </citation>
    <scope>NUCLEOTIDE SEQUENCE [LARGE SCALE GENOMIC DNA]</scope>
    <source>
        <strain evidence="3">NBRC 103632</strain>
    </source>
</reference>
<protein>
    <recommendedName>
        <fullName evidence="1">Hemerythrin-like domain-containing protein</fullName>
    </recommendedName>
</protein>
<dbReference type="EMBL" id="BSPL01000011">
    <property type="protein sequence ID" value="GLS69823.1"/>
    <property type="molecule type" value="Genomic_DNA"/>
</dbReference>
<dbReference type="InterPro" id="IPR012312">
    <property type="entry name" value="Hemerythrin-like"/>
</dbReference>
<dbReference type="Proteomes" id="UP001157440">
    <property type="component" value="Unassembled WGS sequence"/>
</dbReference>
<evidence type="ECO:0000259" key="1">
    <source>
        <dbReference type="Pfam" id="PF01814"/>
    </source>
</evidence>
<dbReference type="Pfam" id="PF01814">
    <property type="entry name" value="Hemerythrin"/>
    <property type="match status" value="1"/>
</dbReference>
<evidence type="ECO:0000313" key="2">
    <source>
        <dbReference type="EMBL" id="GLS69823.1"/>
    </source>
</evidence>
<dbReference type="RefSeq" id="WP_238199520.1">
    <property type="nucleotide sequence ID" value="NZ_BPQZ01000039.1"/>
</dbReference>
<evidence type="ECO:0000313" key="3">
    <source>
        <dbReference type="Proteomes" id="UP001157440"/>
    </source>
</evidence>
<comment type="caution">
    <text evidence="2">The sequence shown here is derived from an EMBL/GenBank/DDBJ whole genome shotgun (WGS) entry which is preliminary data.</text>
</comment>